<comment type="caution">
    <text evidence="9">The sequence shown here is derived from an EMBL/GenBank/DDBJ whole genome shotgun (WGS) entry which is preliminary data.</text>
</comment>
<dbReference type="InterPro" id="IPR011777">
    <property type="entry name" value="Geranylgeranyl_Rdtase_fam"/>
</dbReference>
<keyword evidence="5" id="KW-0443">Lipid metabolism</keyword>
<protein>
    <submittedName>
        <fullName evidence="9">NAD(P)/FAD-dependent oxidoreductase</fullName>
    </submittedName>
</protein>
<evidence type="ECO:0000313" key="9">
    <source>
        <dbReference type="EMBL" id="HHP67215.1"/>
    </source>
</evidence>
<accession>A0A7J3XXC5</accession>
<keyword evidence="6" id="KW-0594">Phospholipid biosynthesis</keyword>
<dbReference type="AlphaFoldDB" id="A0A7J3XXC5"/>
<organism evidence="9">
    <name type="scientific">Thermogladius calderae</name>
    <dbReference type="NCBI Taxonomy" id="1200300"/>
    <lineage>
        <taxon>Archaea</taxon>
        <taxon>Thermoproteota</taxon>
        <taxon>Thermoprotei</taxon>
        <taxon>Desulfurococcales</taxon>
        <taxon>Desulfurococcaceae</taxon>
        <taxon>Thermogladius</taxon>
    </lineage>
</organism>
<keyword evidence="1" id="KW-0444">Lipid biosynthesis</keyword>
<gene>
    <name evidence="9" type="ORF">ENM60_00210</name>
</gene>
<dbReference type="PRINTS" id="PR00420">
    <property type="entry name" value="RNGMNOXGNASE"/>
</dbReference>
<reference evidence="9" key="1">
    <citation type="journal article" date="2020" name="mSystems">
        <title>Genome- and Community-Level Interaction Insights into Carbon Utilization and Element Cycling Functions of Hydrothermarchaeota in Hydrothermal Sediment.</title>
        <authorList>
            <person name="Zhou Z."/>
            <person name="Liu Y."/>
            <person name="Xu W."/>
            <person name="Pan J."/>
            <person name="Luo Z.H."/>
            <person name="Li M."/>
        </authorList>
    </citation>
    <scope>NUCLEOTIDE SEQUENCE [LARGE SCALE GENOMIC DNA]</scope>
    <source>
        <strain evidence="9">SpSt-110</strain>
    </source>
</reference>
<dbReference type="GO" id="GO:0008654">
    <property type="term" value="P:phospholipid biosynthetic process"/>
    <property type="evidence" value="ECO:0007669"/>
    <property type="project" value="UniProtKB-KW"/>
</dbReference>
<dbReference type="PANTHER" id="PTHR42685:SF18">
    <property type="entry name" value="DIGERANYLGERANYLGLYCEROPHOSPHOLIPID REDUCTASE"/>
    <property type="match status" value="1"/>
</dbReference>
<sequence>MYDVVVVGAGVGGLYSSLVLASKGFKVALVESKPRGRIGDKTCGDAIGVHHFQHIGLPIPESVIDHRYRGVKIKSPSEEHELIVPGEGVSVNRVKFGQWLLRNALDHGVELYDEHTLAGVEFKDQGVSSVKVKRVGGGLVELKARYYIDASGARPSLRTKLPPEWPIAERPYETDFNLAYREVVEVEKQVDEADVHYAVIYLNTAVAPGGYWWMFPKDRGGSIVNVGLGVIGGSSYNPRHNYDKYLRGRFKGRVLHAGGGIVPTRRPLPTMVWSNVGSVGDAAYTVNPAHGGGIGSTMEAAHILATHLANVLEAGEPNTYNMWEVNLKYLEAYGVKQAGLDVLRMFLQRLSNEDFEWIIRNKLVDGSSVYDLGVKGSLGERVVGAISTMVKLLGRPSLLGELRLLRMYMNKVEGLYKEDYPRNPDEIKRWVSRVEELFDEYARLIGFNRGARVKW</sequence>
<keyword evidence="3" id="KW-0274">FAD</keyword>
<proteinExistence type="predicted"/>
<dbReference type="Gene3D" id="3.50.50.60">
    <property type="entry name" value="FAD/NAD(P)-binding domain"/>
    <property type="match status" value="1"/>
</dbReference>
<evidence type="ECO:0000256" key="4">
    <source>
        <dbReference type="ARBA" id="ARBA00023002"/>
    </source>
</evidence>
<dbReference type="SUPFAM" id="SSF51905">
    <property type="entry name" value="FAD/NAD(P)-binding domain"/>
    <property type="match status" value="1"/>
</dbReference>
<evidence type="ECO:0000256" key="6">
    <source>
        <dbReference type="ARBA" id="ARBA00023209"/>
    </source>
</evidence>
<evidence type="ECO:0000256" key="1">
    <source>
        <dbReference type="ARBA" id="ARBA00022516"/>
    </source>
</evidence>
<evidence type="ECO:0000256" key="3">
    <source>
        <dbReference type="ARBA" id="ARBA00022827"/>
    </source>
</evidence>
<dbReference type="NCBIfam" id="TIGR02032">
    <property type="entry name" value="GG-red-SF"/>
    <property type="match status" value="1"/>
</dbReference>
<evidence type="ECO:0000256" key="2">
    <source>
        <dbReference type="ARBA" id="ARBA00022630"/>
    </source>
</evidence>
<keyword evidence="7" id="KW-1208">Phospholipid metabolism</keyword>
<keyword evidence="4" id="KW-0560">Oxidoreductase</keyword>
<evidence type="ECO:0000256" key="5">
    <source>
        <dbReference type="ARBA" id="ARBA00023098"/>
    </source>
</evidence>
<dbReference type="Pfam" id="PF12831">
    <property type="entry name" value="FAD_oxidored"/>
    <property type="match status" value="1"/>
</dbReference>
<dbReference type="Pfam" id="PF22578">
    <property type="entry name" value="GGR_cat"/>
    <property type="match status" value="1"/>
</dbReference>
<dbReference type="InterPro" id="IPR050407">
    <property type="entry name" value="Geranylgeranyl_reductase"/>
</dbReference>
<dbReference type="GO" id="GO:0016628">
    <property type="term" value="F:oxidoreductase activity, acting on the CH-CH group of donors, NAD or NADP as acceptor"/>
    <property type="evidence" value="ECO:0007669"/>
    <property type="project" value="InterPro"/>
</dbReference>
<dbReference type="PANTHER" id="PTHR42685">
    <property type="entry name" value="GERANYLGERANYL DIPHOSPHATE REDUCTASE"/>
    <property type="match status" value="1"/>
</dbReference>
<dbReference type="InterPro" id="IPR036188">
    <property type="entry name" value="FAD/NAD-bd_sf"/>
</dbReference>
<name>A0A7J3XXC5_9CREN</name>
<dbReference type="EMBL" id="DRYK01000008">
    <property type="protein sequence ID" value="HHP67215.1"/>
    <property type="molecule type" value="Genomic_DNA"/>
</dbReference>
<keyword evidence="2" id="KW-0285">Flavoprotein</keyword>
<evidence type="ECO:0000259" key="8">
    <source>
        <dbReference type="Pfam" id="PF22578"/>
    </source>
</evidence>
<dbReference type="InterPro" id="IPR054715">
    <property type="entry name" value="GGR_cat"/>
</dbReference>
<evidence type="ECO:0000256" key="7">
    <source>
        <dbReference type="ARBA" id="ARBA00023264"/>
    </source>
</evidence>
<feature type="domain" description="Digeranylgeranylglycerophospholipid reductase catalytic" evidence="8">
    <location>
        <begin position="175"/>
        <end position="262"/>
    </location>
</feature>